<gene>
    <name evidence="1" type="ORF">HNR50_002073</name>
</gene>
<dbReference type="NCBIfam" id="TIGR01484">
    <property type="entry name" value="HAD-SF-IIB"/>
    <property type="match status" value="1"/>
</dbReference>
<dbReference type="AlphaFoldDB" id="A0A841RBM0"/>
<dbReference type="EMBL" id="JACHGJ010000003">
    <property type="protein sequence ID" value="MBB6480410.1"/>
    <property type="molecule type" value="Genomic_DNA"/>
</dbReference>
<dbReference type="InterPro" id="IPR036412">
    <property type="entry name" value="HAD-like_sf"/>
</dbReference>
<keyword evidence="2" id="KW-1185">Reference proteome</keyword>
<dbReference type="InterPro" id="IPR006379">
    <property type="entry name" value="HAD-SF_hydro_IIB"/>
</dbReference>
<accession>A0A841RBM0</accession>
<reference evidence="1 2" key="1">
    <citation type="submission" date="2020-08" db="EMBL/GenBank/DDBJ databases">
        <title>Genomic Encyclopedia of Type Strains, Phase IV (KMG-IV): sequencing the most valuable type-strain genomes for metagenomic binning, comparative biology and taxonomic classification.</title>
        <authorList>
            <person name="Goeker M."/>
        </authorList>
    </citation>
    <scope>NUCLEOTIDE SEQUENCE [LARGE SCALE GENOMIC DNA]</scope>
    <source>
        <strain evidence="1 2">DSM 2461</strain>
    </source>
</reference>
<dbReference type="Gene3D" id="3.30.1240.10">
    <property type="match status" value="1"/>
</dbReference>
<dbReference type="Gene3D" id="3.40.50.1000">
    <property type="entry name" value="HAD superfamily/HAD-like"/>
    <property type="match status" value="1"/>
</dbReference>
<evidence type="ECO:0000313" key="2">
    <source>
        <dbReference type="Proteomes" id="UP000587760"/>
    </source>
</evidence>
<evidence type="ECO:0000313" key="1">
    <source>
        <dbReference type="EMBL" id="MBB6480410.1"/>
    </source>
</evidence>
<comment type="caution">
    <text evidence="1">The sequence shown here is derived from an EMBL/GenBank/DDBJ whole genome shotgun (WGS) entry which is preliminary data.</text>
</comment>
<sequence length="282" mass="31707">MKEQLYITDLDQTLLQPDGTLSPFATRNLNNMIAKGINFTVASARSVVSQQIILNKLELKLPVIEFNGSFISDLKTGTHQVINQLSPSDLLAAADLFDSKGLHYFLSTFDGHQDRLYYSRTDNEGEQWYVLDREKAGDRRLTETVDRRNHFNEMIVCLTVINRIEELEPIALILEKTGESVEIHIQENQYTPGWYWLTVHSSKATKDQAIRTLALSVGMENYAITAFGDNTNDLKMLKAADCGVAVENALPPVKAAADKIIGHHRNDSVVRYIAEKNGIELL</sequence>
<dbReference type="PANTHER" id="PTHR10000:SF8">
    <property type="entry name" value="HAD SUPERFAMILY HYDROLASE-LIKE, TYPE 3"/>
    <property type="match status" value="1"/>
</dbReference>
<dbReference type="Proteomes" id="UP000587760">
    <property type="component" value="Unassembled WGS sequence"/>
</dbReference>
<dbReference type="GO" id="GO:0016791">
    <property type="term" value="F:phosphatase activity"/>
    <property type="evidence" value="ECO:0007669"/>
    <property type="project" value="TreeGrafter"/>
</dbReference>
<proteinExistence type="predicted"/>
<dbReference type="InterPro" id="IPR023214">
    <property type="entry name" value="HAD_sf"/>
</dbReference>
<dbReference type="GO" id="GO:0000287">
    <property type="term" value="F:magnesium ion binding"/>
    <property type="evidence" value="ECO:0007669"/>
    <property type="project" value="TreeGrafter"/>
</dbReference>
<dbReference type="SUPFAM" id="SSF56784">
    <property type="entry name" value="HAD-like"/>
    <property type="match status" value="1"/>
</dbReference>
<dbReference type="PANTHER" id="PTHR10000">
    <property type="entry name" value="PHOSPHOSERINE PHOSPHATASE"/>
    <property type="match status" value="1"/>
</dbReference>
<organism evidence="1 2">
    <name type="scientific">Spirochaeta isovalerica</name>
    <dbReference type="NCBI Taxonomy" id="150"/>
    <lineage>
        <taxon>Bacteria</taxon>
        <taxon>Pseudomonadati</taxon>
        <taxon>Spirochaetota</taxon>
        <taxon>Spirochaetia</taxon>
        <taxon>Spirochaetales</taxon>
        <taxon>Spirochaetaceae</taxon>
        <taxon>Spirochaeta</taxon>
    </lineage>
</organism>
<evidence type="ECO:0008006" key="3">
    <source>
        <dbReference type="Google" id="ProtNLM"/>
    </source>
</evidence>
<dbReference type="Pfam" id="PF08282">
    <property type="entry name" value="Hydrolase_3"/>
    <property type="match status" value="1"/>
</dbReference>
<dbReference type="GO" id="GO:0005829">
    <property type="term" value="C:cytosol"/>
    <property type="evidence" value="ECO:0007669"/>
    <property type="project" value="TreeGrafter"/>
</dbReference>
<dbReference type="RefSeq" id="WP_184746609.1">
    <property type="nucleotide sequence ID" value="NZ_JACHGJ010000003.1"/>
</dbReference>
<name>A0A841RBM0_9SPIO</name>
<protein>
    <recommendedName>
        <fullName evidence="3">HAD-superfamily hydrolase, subfamily IIB</fullName>
    </recommendedName>
</protein>